<dbReference type="PRINTS" id="PR00625">
    <property type="entry name" value="JDOMAIN"/>
</dbReference>
<protein>
    <recommendedName>
        <fullName evidence="1">J domain-containing protein</fullName>
    </recommendedName>
</protein>
<organism evidence="2 3">
    <name type="scientific">Kalanchoe fedtschenkoi</name>
    <name type="common">Lavender scallops</name>
    <name type="synonym">South American air plant</name>
    <dbReference type="NCBI Taxonomy" id="63787"/>
    <lineage>
        <taxon>Eukaryota</taxon>
        <taxon>Viridiplantae</taxon>
        <taxon>Streptophyta</taxon>
        <taxon>Embryophyta</taxon>
        <taxon>Tracheophyta</taxon>
        <taxon>Spermatophyta</taxon>
        <taxon>Magnoliopsida</taxon>
        <taxon>eudicotyledons</taxon>
        <taxon>Gunneridae</taxon>
        <taxon>Pentapetalae</taxon>
        <taxon>Saxifragales</taxon>
        <taxon>Crassulaceae</taxon>
        <taxon>Kalanchoe</taxon>
    </lineage>
</organism>
<dbReference type="Pfam" id="PF23551">
    <property type="entry name" value="Zn_ribbon_20"/>
    <property type="match status" value="1"/>
</dbReference>
<dbReference type="InterPro" id="IPR036869">
    <property type="entry name" value="J_dom_sf"/>
</dbReference>
<keyword evidence="3" id="KW-1185">Reference proteome</keyword>
<dbReference type="CDD" id="cd06257">
    <property type="entry name" value="DnaJ"/>
    <property type="match status" value="1"/>
</dbReference>
<dbReference type="PANTHER" id="PTHR44137">
    <property type="entry name" value="BNAC03G44070D PROTEIN"/>
    <property type="match status" value="1"/>
</dbReference>
<dbReference type="Pfam" id="PF00226">
    <property type="entry name" value="DnaJ"/>
    <property type="match status" value="1"/>
</dbReference>
<dbReference type="Proteomes" id="UP000594263">
    <property type="component" value="Unplaced"/>
</dbReference>
<dbReference type="InterPro" id="IPR056988">
    <property type="entry name" value="Zn_ribbon_pln"/>
</dbReference>
<dbReference type="SUPFAM" id="SSF46565">
    <property type="entry name" value="Chaperone J-domain"/>
    <property type="match status" value="1"/>
</dbReference>
<dbReference type="InterPro" id="IPR001623">
    <property type="entry name" value="DnaJ_domain"/>
</dbReference>
<dbReference type="SMART" id="SM00271">
    <property type="entry name" value="DnaJ"/>
    <property type="match status" value="1"/>
</dbReference>
<dbReference type="AlphaFoldDB" id="A0A7N0RA47"/>
<dbReference type="PANTHER" id="PTHR44137:SF7">
    <property type="entry name" value="J DOMAIN-CONTAINING PROTEIN"/>
    <property type="match status" value="1"/>
</dbReference>
<evidence type="ECO:0000259" key="1">
    <source>
        <dbReference type="PROSITE" id="PS50076"/>
    </source>
</evidence>
<evidence type="ECO:0000313" key="3">
    <source>
        <dbReference type="Proteomes" id="UP000594263"/>
    </source>
</evidence>
<feature type="domain" description="J" evidence="1">
    <location>
        <begin position="66"/>
        <end position="130"/>
    </location>
</feature>
<reference evidence="2" key="1">
    <citation type="submission" date="2021-01" db="UniProtKB">
        <authorList>
            <consortium name="EnsemblPlants"/>
        </authorList>
    </citation>
    <scope>IDENTIFICATION</scope>
</reference>
<evidence type="ECO:0000313" key="2">
    <source>
        <dbReference type="EnsemblPlants" id="Kaladp0004s0030.1.v1.1.CDS.1"/>
    </source>
</evidence>
<dbReference type="Pfam" id="PF11926">
    <property type="entry name" value="DUF3444"/>
    <property type="match status" value="1"/>
</dbReference>
<proteinExistence type="predicted"/>
<accession>A0A7N0RA47</accession>
<sequence>MESKKEEALRAKENAERLFLERNLVAAKRYALKAQSLCPGLDGVSQMVDTFNIYLASEARVNGEIDYYSILGLKPTADDGKVKKQYKKMAVLLHPDKNKCVGADGAFKLVSEAWTVLSDRAKRSAYDIRRKKQLPAHSNPTNSSSVHGNGVVHFDHSYAAPVPHHRLDTFWTVCTSCKVQYEYLRKYLNKKLSCKNCRGVFMAVETGLGPVNASYPFHTWSSMPTNGYASNGVNGVSYYPSNSVLYTGNGVHIGHGSEYPSNLAFQWSSSSKTSSGVVIHNGSSTVSADAAYNTNEKVNVKSKEKRKLSDRDENVMKTGSVQMASNPSTTYRNPLLTKAGKIDKRRRVDSVAVLKSLFEDTGSSVPCEVKLPNATGGATANHTLKPYISNEQHARRFLTAPLLDVRKILADKAKSDIQKKLEEMTSAVDAAAAAEKSVAQQSENVKSLELDTKSEPISINVPDPDFHDFDKDRTEQCFRAKQIWALYDEEDGMPRLYCMIRQVLSLDPFMMHITYLSSKSSTEFGSVNWVGAGFTKSCGRFKAMHSDTVDKVNIFSHVLSDEIKAGRGGCVRIYPKKGDIWAIYRNWSPDWDSSTPEDVRRQYDMVEVVADYTEERGVPISPLVKLEGYNTVYRRSADKNAICWVLKQEMFCFSHQVPSWPLEGDAYGLPDGCWDLDPAATPDDLLHSAKRPHATDEPKTNLVQGKLGLHYVNEQAAESSMPVSEPTSQEDRFHTKGNQYKDSFANAKTAIEELNPHPEVDQDQLQNTNEHAAAEPQANQDVKLHEIDFADEQVAVQKEKIHCSAGYGVAGAEPNPDLNQNIQLQYLDECDANVEPKLDLEVKQNNQLHLPNGQAAAEGLESYLQVKDIQGHYAAGNAVTEPNFNPVVKQNHYFYDSELTDQATRHYPPPEKQDECHGRNQHGAAVFRQDNFFPAVPPKPADEQPQLSEAEQIELLFRF</sequence>
<dbReference type="Gramene" id="Kaladp0004s0030.1.v1.1">
    <property type="protein sequence ID" value="Kaladp0004s0030.1.v1.1.CDS.1"/>
    <property type="gene ID" value="Kaladp0004s0030.v1.1"/>
</dbReference>
<dbReference type="OMA" id="MAPAFDP"/>
<dbReference type="EnsemblPlants" id="Kaladp0004s0030.1.v1.1">
    <property type="protein sequence ID" value="Kaladp0004s0030.1.v1.1.CDS.1"/>
    <property type="gene ID" value="Kaladp0004s0030.v1.1"/>
</dbReference>
<dbReference type="InterPro" id="IPR024593">
    <property type="entry name" value="DUF3444"/>
</dbReference>
<name>A0A7N0RA47_KALFE</name>
<dbReference type="PROSITE" id="PS50076">
    <property type="entry name" value="DNAJ_2"/>
    <property type="match status" value="1"/>
</dbReference>
<dbReference type="Gene3D" id="1.10.287.110">
    <property type="entry name" value="DnaJ domain"/>
    <property type="match status" value="1"/>
</dbReference>